<comment type="catalytic activity">
    <reaction evidence="1">
        <text>Hydrolyzes glycerol monoesters of long-chain fatty acids.</text>
        <dbReference type="EC" id="3.1.1.23"/>
    </reaction>
</comment>
<dbReference type="Proteomes" id="UP000194221">
    <property type="component" value="Unassembled WGS sequence"/>
</dbReference>
<dbReference type="FunCoup" id="A0A1Y2P9W1">
    <property type="interactions" value="116"/>
</dbReference>
<evidence type="ECO:0000256" key="3">
    <source>
        <dbReference type="ARBA" id="ARBA00013254"/>
    </source>
</evidence>
<organism evidence="6 7">
    <name type="scientific">Tenacibaculum holothuriorum</name>
    <dbReference type="NCBI Taxonomy" id="1635173"/>
    <lineage>
        <taxon>Bacteria</taxon>
        <taxon>Pseudomonadati</taxon>
        <taxon>Bacteroidota</taxon>
        <taxon>Flavobacteriia</taxon>
        <taxon>Flavobacteriales</taxon>
        <taxon>Flavobacteriaceae</taxon>
        <taxon>Tenacibaculum</taxon>
    </lineage>
</organism>
<evidence type="ECO:0000256" key="4">
    <source>
        <dbReference type="ARBA" id="ARBA00071261"/>
    </source>
</evidence>
<comment type="caution">
    <text evidence="6">The sequence shown here is derived from an EMBL/GenBank/DDBJ whole genome shotgun (WGS) entry which is preliminary data.</text>
</comment>
<dbReference type="PRINTS" id="PR00111">
    <property type="entry name" value="ABHYDROLASE"/>
</dbReference>
<dbReference type="GO" id="GO:0047372">
    <property type="term" value="F:monoacylglycerol lipase activity"/>
    <property type="evidence" value="ECO:0007669"/>
    <property type="project" value="UniProtKB-EC"/>
</dbReference>
<dbReference type="STRING" id="1635173.WH52_13805"/>
<evidence type="ECO:0000313" key="6">
    <source>
        <dbReference type="EMBL" id="OSY86970.1"/>
    </source>
</evidence>
<dbReference type="InterPro" id="IPR029058">
    <property type="entry name" value="AB_hydrolase_fold"/>
</dbReference>
<evidence type="ECO:0000256" key="2">
    <source>
        <dbReference type="ARBA" id="ARBA00008645"/>
    </source>
</evidence>
<dbReference type="EC" id="3.1.1.23" evidence="3"/>
<evidence type="ECO:0000256" key="1">
    <source>
        <dbReference type="ARBA" id="ARBA00001613"/>
    </source>
</evidence>
<dbReference type="InterPro" id="IPR022742">
    <property type="entry name" value="Hydrolase_4"/>
</dbReference>
<keyword evidence="6" id="KW-0378">Hydrolase</keyword>
<dbReference type="InterPro" id="IPR051044">
    <property type="entry name" value="MAG_DAG_Lipase"/>
</dbReference>
<dbReference type="PANTHER" id="PTHR11614">
    <property type="entry name" value="PHOSPHOLIPASE-RELATED"/>
    <property type="match status" value="1"/>
</dbReference>
<protein>
    <recommendedName>
        <fullName evidence="4">Monoacylglycerol lipase</fullName>
        <ecNumber evidence="3">3.1.1.23</ecNumber>
    </recommendedName>
</protein>
<dbReference type="FunFam" id="3.40.50.1820:FF:000117">
    <property type="entry name" value="Monoglyceride lipase, putative"/>
    <property type="match status" value="1"/>
</dbReference>
<dbReference type="Pfam" id="PF12146">
    <property type="entry name" value="Hydrolase_4"/>
    <property type="match status" value="1"/>
</dbReference>
<dbReference type="Gene3D" id="3.40.50.1820">
    <property type="entry name" value="alpha/beta hydrolase"/>
    <property type="match status" value="1"/>
</dbReference>
<evidence type="ECO:0000259" key="5">
    <source>
        <dbReference type="Pfam" id="PF12146"/>
    </source>
</evidence>
<dbReference type="AlphaFoldDB" id="A0A1Y2P9W1"/>
<dbReference type="EMBL" id="LAPZ01000016">
    <property type="protein sequence ID" value="OSY86970.1"/>
    <property type="molecule type" value="Genomic_DNA"/>
</dbReference>
<evidence type="ECO:0000313" key="7">
    <source>
        <dbReference type="Proteomes" id="UP000194221"/>
    </source>
</evidence>
<accession>A0A1Y2P9W1</accession>
<comment type="similarity">
    <text evidence="2">Belongs to the AB hydrolase superfamily.</text>
</comment>
<feature type="domain" description="Serine aminopeptidase S33" evidence="5">
    <location>
        <begin position="27"/>
        <end position="258"/>
    </location>
</feature>
<sequence>MNQQNFTFHQYKTDFYGQYWQPENLAQVKAVIVLVHGMGEHLGRYQHVAEELVKNNYTVVAYDQFGHGKTTGKKGHNPSFEALLESVDKAINKAKELHPKLPVFLYGHSMGGNVVINYTLRKEHDLKGVIATSPFLQLAFQPPAWKLTAGKILQKITPSVTLPSELETSHISRIPEEVTAYENDPLVHDKISPNYGITIINTGKWAIENATKLKTPMLLLHGTDDKIIDYKGTEAFHKNSTSSELKLYPEGYHELHNDFCKDEMLNDIITWLNSKVS</sequence>
<gene>
    <name evidence="6" type="ORF">WH52_13805</name>
</gene>
<name>A0A1Y2P9W1_9FLAO</name>
<dbReference type="SUPFAM" id="SSF53474">
    <property type="entry name" value="alpha/beta-Hydrolases"/>
    <property type="match status" value="1"/>
</dbReference>
<dbReference type="InterPro" id="IPR000073">
    <property type="entry name" value="AB_hydrolase_1"/>
</dbReference>
<dbReference type="InParanoid" id="A0A1Y2P9W1"/>
<dbReference type="OrthoDB" id="9780932at2"/>
<reference evidence="6 7" key="1">
    <citation type="submission" date="2015-03" db="EMBL/GenBank/DDBJ databases">
        <title>Genome sequence of Tenacibaculum sp. S2-2, isolated from intestinal microbiota of sea cucumber, Apostichopus japonicas.</title>
        <authorList>
            <person name="Shao Z."/>
            <person name="Wang L."/>
            <person name="Li X."/>
        </authorList>
    </citation>
    <scope>NUCLEOTIDE SEQUENCE [LARGE SCALE GENOMIC DNA]</scope>
    <source>
        <strain evidence="6 7">S2-2</strain>
    </source>
</reference>
<dbReference type="RefSeq" id="WP_086031561.1">
    <property type="nucleotide sequence ID" value="NZ_LAPZ01000016.1"/>
</dbReference>
<keyword evidence="7" id="KW-1185">Reference proteome</keyword>
<proteinExistence type="inferred from homology"/>